<dbReference type="PANTHER" id="PTHR15503">
    <property type="entry name" value="LDOC1 RELATED"/>
    <property type="match status" value="1"/>
</dbReference>
<sequence>MSSEDSNPLDQIMGAIAGLQNQLLEQRQQANADLRSALAAQNDDIRSEFITALNDQRRDLHNEVAELRSQLAALRPQSTTATSSAPSPAPAPVSASGPSSSPDKVVKIPDPAVFSGSRDDLSRWTAQVKVKLSVNASHFPNEESRIGYLFSRLSGAAAQQLLPFFASGSGSSSLSSVAEFFQVLENAFGDPDRKTTAQNKLESLYQRNKEFAVHYAEFQRTAADCCYDDEALKSRLRRSLSHELQYALAMVPESEISSYTSLVYRCQQLDNNLRAVTNNTRSHTSAARPRPSSGPVVSSPVIAPRYTPSPVVPRPAPAPAPRAAPAVPRHDPMEIDASGPRGPLTEAERQRRRSGNLCLYCGQSGHFRVNCPSRPPRANVSAAVSNPSTAMVVRPASPASSVAPSSVAGGVRMPEN</sequence>
<dbReference type="Pfam" id="PF03732">
    <property type="entry name" value="Retrotrans_gag"/>
    <property type="match status" value="1"/>
</dbReference>
<feature type="compositionally biased region" description="Low complexity" evidence="3">
    <location>
        <begin position="288"/>
        <end position="301"/>
    </location>
</feature>
<organism evidence="5 6">
    <name type="scientific">Ascosphaera apis ARSEF 7405</name>
    <dbReference type="NCBI Taxonomy" id="392613"/>
    <lineage>
        <taxon>Eukaryota</taxon>
        <taxon>Fungi</taxon>
        <taxon>Dikarya</taxon>
        <taxon>Ascomycota</taxon>
        <taxon>Pezizomycotina</taxon>
        <taxon>Eurotiomycetes</taxon>
        <taxon>Eurotiomycetidae</taxon>
        <taxon>Onygenales</taxon>
        <taxon>Ascosphaeraceae</taxon>
        <taxon>Ascosphaera</taxon>
    </lineage>
</organism>
<dbReference type="GO" id="GO:0003676">
    <property type="term" value="F:nucleic acid binding"/>
    <property type="evidence" value="ECO:0007669"/>
    <property type="project" value="InterPro"/>
</dbReference>
<dbReference type="GO" id="GO:0008270">
    <property type="term" value="F:zinc ion binding"/>
    <property type="evidence" value="ECO:0007669"/>
    <property type="project" value="UniProtKB-KW"/>
</dbReference>
<feature type="domain" description="CCHC-type" evidence="4">
    <location>
        <begin position="358"/>
        <end position="373"/>
    </location>
</feature>
<accession>A0A162IDA3</accession>
<dbReference type="InterPro" id="IPR001878">
    <property type="entry name" value="Znf_CCHC"/>
</dbReference>
<dbReference type="Gene3D" id="4.10.60.10">
    <property type="entry name" value="Zinc finger, CCHC-type"/>
    <property type="match status" value="1"/>
</dbReference>
<feature type="region of interest" description="Disordered" evidence="3">
    <location>
        <begin position="394"/>
        <end position="416"/>
    </location>
</feature>
<dbReference type="Proteomes" id="UP000242877">
    <property type="component" value="Unassembled WGS sequence"/>
</dbReference>
<protein>
    <submittedName>
        <fullName evidence="5">Retrotransposon gag protein</fullName>
    </submittedName>
</protein>
<evidence type="ECO:0000256" key="1">
    <source>
        <dbReference type="PROSITE-ProRule" id="PRU00047"/>
    </source>
</evidence>
<evidence type="ECO:0000259" key="4">
    <source>
        <dbReference type="PROSITE" id="PS50158"/>
    </source>
</evidence>
<dbReference type="SUPFAM" id="SSF57756">
    <property type="entry name" value="Retrovirus zinc finger-like domains"/>
    <property type="match status" value="1"/>
</dbReference>
<dbReference type="VEuPathDB" id="FungiDB:AAP_05763"/>
<keyword evidence="1" id="KW-0479">Metal-binding</keyword>
<keyword evidence="1" id="KW-0862">Zinc</keyword>
<dbReference type="PROSITE" id="PS50158">
    <property type="entry name" value="ZF_CCHC"/>
    <property type="match status" value="1"/>
</dbReference>
<dbReference type="PANTHER" id="PTHR15503:SF36">
    <property type="entry name" value="RETROTRANSPOSON GAG-LIKE PROTEIN 5"/>
    <property type="match status" value="1"/>
</dbReference>
<dbReference type="OrthoDB" id="3598195at2759"/>
<dbReference type="InterPro" id="IPR005162">
    <property type="entry name" value="Retrotrans_gag_dom"/>
</dbReference>
<proteinExistence type="predicted"/>
<evidence type="ECO:0000313" key="5">
    <source>
        <dbReference type="EMBL" id="KZZ87382.1"/>
    </source>
</evidence>
<keyword evidence="1" id="KW-0863">Zinc-finger</keyword>
<evidence type="ECO:0000256" key="2">
    <source>
        <dbReference type="SAM" id="Coils"/>
    </source>
</evidence>
<evidence type="ECO:0000256" key="3">
    <source>
        <dbReference type="SAM" id="MobiDB-lite"/>
    </source>
</evidence>
<comment type="caution">
    <text evidence="5">The sequence shown here is derived from an EMBL/GenBank/DDBJ whole genome shotgun (WGS) entry which is preliminary data.</text>
</comment>
<feature type="compositionally biased region" description="Pro residues" evidence="3">
    <location>
        <begin position="310"/>
        <end position="322"/>
    </location>
</feature>
<feature type="coiled-coil region" evidence="2">
    <location>
        <begin position="9"/>
        <end position="70"/>
    </location>
</feature>
<reference evidence="5 6" key="1">
    <citation type="journal article" date="2016" name="Genome Biol. Evol.">
        <title>Divergent and convergent evolution of fungal pathogenicity.</title>
        <authorList>
            <person name="Shang Y."/>
            <person name="Xiao G."/>
            <person name="Zheng P."/>
            <person name="Cen K."/>
            <person name="Zhan S."/>
            <person name="Wang C."/>
        </authorList>
    </citation>
    <scope>NUCLEOTIDE SEQUENCE [LARGE SCALE GENOMIC DNA]</scope>
    <source>
        <strain evidence="5 6">ARSEF 7405</strain>
    </source>
</reference>
<feature type="region of interest" description="Disordered" evidence="3">
    <location>
        <begin position="74"/>
        <end position="108"/>
    </location>
</feature>
<dbReference type="InterPro" id="IPR032567">
    <property type="entry name" value="RTL1-rel"/>
</dbReference>
<feature type="region of interest" description="Disordered" evidence="3">
    <location>
        <begin position="279"/>
        <end position="350"/>
    </location>
</feature>
<dbReference type="AlphaFoldDB" id="A0A162IDA3"/>
<evidence type="ECO:0000313" key="6">
    <source>
        <dbReference type="Proteomes" id="UP000242877"/>
    </source>
</evidence>
<name>A0A162IDA3_9EURO</name>
<keyword evidence="2" id="KW-0175">Coiled coil</keyword>
<dbReference type="InterPro" id="IPR036875">
    <property type="entry name" value="Znf_CCHC_sf"/>
</dbReference>
<dbReference type="SMART" id="SM00343">
    <property type="entry name" value="ZnF_C2HC"/>
    <property type="match status" value="1"/>
</dbReference>
<feature type="compositionally biased region" description="Low complexity" evidence="3">
    <location>
        <begin position="78"/>
        <end position="102"/>
    </location>
</feature>
<gene>
    <name evidence="5" type="ORF">AAP_05763</name>
</gene>
<dbReference type="EMBL" id="AZGZ01000035">
    <property type="protein sequence ID" value="KZZ87382.1"/>
    <property type="molecule type" value="Genomic_DNA"/>
</dbReference>
<keyword evidence="6" id="KW-1185">Reference proteome</keyword>